<organism evidence="2 3">
    <name type="scientific">Actinoplanes nipponensis</name>
    <dbReference type="NCBI Taxonomy" id="135950"/>
    <lineage>
        <taxon>Bacteria</taxon>
        <taxon>Bacillati</taxon>
        <taxon>Actinomycetota</taxon>
        <taxon>Actinomycetes</taxon>
        <taxon>Micromonosporales</taxon>
        <taxon>Micromonosporaceae</taxon>
        <taxon>Actinoplanes</taxon>
    </lineage>
</organism>
<accession>A0A919MJA1</accession>
<keyword evidence="3" id="KW-1185">Reference proteome</keyword>
<name>A0A919MJA1_9ACTN</name>
<sequence>MSHDAGADVLCRHCRRALWHEDLWGWLHLDNSYLCRHPDTGEILFTPAEPAAGSPQRNQPSGKDGVDS</sequence>
<protein>
    <submittedName>
        <fullName evidence="2">Uncharacterized protein</fullName>
    </submittedName>
</protein>
<evidence type="ECO:0000313" key="2">
    <source>
        <dbReference type="EMBL" id="GIE47241.1"/>
    </source>
</evidence>
<dbReference type="Proteomes" id="UP000647172">
    <property type="component" value="Unassembled WGS sequence"/>
</dbReference>
<gene>
    <name evidence="2" type="ORF">Ani05nite_07750</name>
</gene>
<reference evidence="2" key="1">
    <citation type="submission" date="2021-01" db="EMBL/GenBank/DDBJ databases">
        <title>Whole genome shotgun sequence of Actinoplanes nipponensis NBRC 14063.</title>
        <authorList>
            <person name="Komaki H."/>
            <person name="Tamura T."/>
        </authorList>
    </citation>
    <scope>NUCLEOTIDE SEQUENCE</scope>
    <source>
        <strain evidence="2">NBRC 14063</strain>
    </source>
</reference>
<proteinExistence type="predicted"/>
<dbReference type="AlphaFoldDB" id="A0A919MJA1"/>
<dbReference type="EMBL" id="BOMQ01000008">
    <property type="protein sequence ID" value="GIE47241.1"/>
    <property type="molecule type" value="Genomic_DNA"/>
</dbReference>
<evidence type="ECO:0000313" key="3">
    <source>
        <dbReference type="Proteomes" id="UP000647172"/>
    </source>
</evidence>
<comment type="caution">
    <text evidence="2">The sequence shown here is derived from an EMBL/GenBank/DDBJ whole genome shotgun (WGS) entry which is preliminary data.</text>
</comment>
<feature type="region of interest" description="Disordered" evidence="1">
    <location>
        <begin position="46"/>
        <end position="68"/>
    </location>
</feature>
<dbReference type="RefSeq" id="WP_203764796.1">
    <property type="nucleotide sequence ID" value="NZ_BAAAYJ010000089.1"/>
</dbReference>
<evidence type="ECO:0000256" key="1">
    <source>
        <dbReference type="SAM" id="MobiDB-lite"/>
    </source>
</evidence>